<dbReference type="PANTHER" id="PTHR46206:SF6">
    <property type="entry name" value="CYTOCHROME P450 MONOOXYGENASE AN1598-RELATED"/>
    <property type="match status" value="1"/>
</dbReference>
<dbReference type="InterPro" id="IPR001128">
    <property type="entry name" value="Cyt_P450"/>
</dbReference>
<comment type="cofactor">
    <cofactor evidence="1">
        <name>heme</name>
        <dbReference type="ChEBI" id="CHEBI:30413"/>
    </cofactor>
</comment>
<sequence>MSFVNINNTLSEASHMPLGLDLSMWFTPKYAISFIVLVVSLAGAAWKLTGKPTQRLVPGVYIVGGDSKNEIKKTREQFRYGSKDLIFQGYEKTGGTEPYYVPSELGIRMVIPTRFMEELKSAPMDKVDFVGIVQEMFEGKHTGVGTRSRMVPGTLNSHLTPNLGSIMPELQDEVRVAINDEFPACEDWTQLDIMHIMTQIVTRASSRMIGGTAFSRDKDWLKAAIGFAHWSFDGAKKIKAWPELLRPVAAPWISEVRKEIPWSFHTSEKLAVPILEQRARDGEQPTDFMQFLKDVGKGPEKEDKFISKLLVLTAFASVHTSVSTIVDLIYDLCEHPEYCDILREEYQGIADAKGTIPKTGFSKMVKMDSIMKESQRLRPVTLLTFERMVTEDKKLSNGLTIPAGTQIGVPNYCVAMDARIFPEPEKFDGLRFEKMRQADPSMENKMQFISCNAQSMAFGYGRHACPGRAFMDQEYKAIMVKILLNFDFKFPDGVKRPPHMSLDSQYVLSPIPVMFRRRKL</sequence>
<keyword evidence="6 8" id="KW-0408">Iron</keyword>
<evidence type="ECO:0000256" key="5">
    <source>
        <dbReference type="ARBA" id="ARBA00023002"/>
    </source>
</evidence>
<evidence type="ECO:0000256" key="6">
    <source>
        <dbReference type="ARBA" id="ARBA00023004"/>
    </source>
</evidence>
<evidence type="ECO:0000313" key="10">
    <source>
        <dbReference type="Proteomes" id="UP001408356"/>
    </source>
</evidence>
<dbReference type="PROSITE" id="PS00086">
    <property type="entry name" value="CYTOCHROME_P450"/>
    <property type="match status" value="1"/>
</dbReference>
<proteinExistence type="inferred from homology"/>
<name>A0ABR2VJM2_9PEZI</name>
<evidence type="ECO:0000256" key="1">
    <source>
        <dbReference type="ARBA" id="ARBA00001971"/>
    </source>
</evidence>
<evidence type="ECO:0000256" key="2">
    <source>
        <dbReference type="ARBA" id="ARBA00004167"/>
    </source>
</evidence>
<evidence type="ECO:0000313" key="9">
    <source>
        <dbReference type="EMBL" id="KAK9426645.1"/>
    </source>
</evidence>
<dbReference type="InterPro" id="IPR017972">
    <property type="entry name" value="Cyt_P450_CS"/>
</dbReference>
<dbReference type="PRINTS" id="PR00465">
    <property type="entry name" value="EP450IV"/>
</dbReference>
<comment type="similarity">
    <text evidence="3 8">Belongs to the cytochrome P450 family.</text>
</comment>
<evidence type="ECO:0000256" key="3">
    <source>
        <dbReference type="ARBA" id="ARBA00010617"/>
    </source>
</evidence>
<dbReference type="Gene3D" id="1.10.630.10">
    <property type="entry name" value="Cytochrome P450"/>
    <property type="match status" value="1"/>
</dbReference>
<dbReference type="InterPro" id="IPR002403">
    <property type="entry name" value="Cyt_P450_E_grp-IV"/>
</dbReference>
<dbReference type="CDD" id="cd11041">
    <property type="entry name" value="CYP503A1-like"/>
    <property type="match status" value="1"/>
</dbReference>
<dbReference type="PANTHER" id="PTHR46206">
    <property type="entry name" value="CYTOCHROME P450"/>
    <property type="match status" value="1"/>
</dbReference>
<reference evidence="9 10" key="1">
    <citation type="journal article" date="2024" name="J. Plant Pathol.">
        <title>Sequence and assembly of the genome of Seiridium unicorne, isolate CBS 538.82, causal agent of cypress canker disease.</title>
        <authorList>
            <person name="Scali E."/>
            <person name="Rocca G.D."/>
            <person name="Danti R."/>
            <person name="Garbelotto M."/>
            <person name="Barberini S."/>
            <person name="Baroncelli R."/>
            <person name="Emiliani G."/>
        </authorList>
    </citation>
    <scope>NUCLEOTIDE SEQUENCE [LARGE SCALE GENOMIC DNA]</scope>
    <source>
        <strain evidence="9 10">BM-138-508</strain>
    </source>
</reference>
<keyword evidence="7 8" id="KW-0503">Monooxygenase</keyword>
<dbReference type="EMBL" id="JARVKF010000001">
    <property type="protein sequence ID" value="KAK9426645.1"/>
    <property type="molecule type" value="Genomic_DNA"/>
</dbReference>
<protein>
    <submittedName>
        <fullName evidence="9">Cytochrome P450</fullName>
    </submittedName>
</protein>
<evidence type="ECO:0000256" key="8">
    <source>
        <dbReference type="RuleBase" id="RU000461"/>
    </source>
</evidence>
<keyword evidence="8" id="KW-0349">Heme</keyword>
<dbReference type="SUPFAM" id="SSF48264">
    <property type="entry name" value="Cytochrome P450"/>
    <property type="match status" value="1"/>
</dbReference>
<accession>A0ABR2VJM2</accession>
<comment type="caution">
    <text evidence="9">The sequence shown here is derived from an EMBL/GenBank/DDBJ whole genome shotgun (WGS) entry which is preliminary data.</text>
</comment>
<keyword evidence="10" id="KW-1185">Reference proteome</keyword>
<dbReference type="Proteomes" id="UP001408356">
    <property type="component" value="Unassembled WGS sequence"/>
</dbReference>
<evidence type="ECO:0000256" key="7">
    <source>
        <dbReference type="ARBA" id="ARBA00023033"/>
    </source>
</evidence>
<keyword evidence="5 8" id="KW-0560">Oxidoreductase</keyword>
<dbReference type="InterPro" id="IPR036396">
    <property type="entry name" value="Cyt_P450_sf"/>
</dbReference>
<organism evidence="9 10">
    <name type="scientific">Seiridium unicorne</name>
    <dbReference type="NCBI Taxonomy" id="138068"/>
    <lineage>
        <taxon>Eukaryota</taxon>
        <taxon>Fungi</taxon>
        <taxon>Dikarya</taxon>
        <taxon>Ascomycota</taxon>
        <taxon>Pezizomycotina</taxon>
        <taxon>Sordariomycetes</taxon>
        <taxon>Xylariomycetidae</taxon>
        <taxon>Amphisphaeriales</taxon>
        <taxon>Sporocadaceae</taxon>
        <taxon>Seiridium</taxon>
    </lineage>
</organism>
<dbReference type="Pfam" id="PF00067">
    <property type="entry name" value="p450"/>
    <property type="match status" value="1"/>
</dbReference>
<evidence type="ECO:0000256" key="4">
    <source>
        <dbReference type="ARBA" id="ARBA00022723"/>
    </source>
</evidence>
<gene>
    <name evidence="9" type="ORF">SUNI508_00172</name>
</gene>
<keyword evidence="4 8" id="KW-0479">Metal-binding</keyword>
<comment type="subcellular location">
    <subcellularLocation>
        <location evidence="2">Membrane</location>
        <topology evidence="2">Single-pass membrane protein</topology>
    </subcellularLocation>
</comment>